<gene>
    <name evidence="1" type="ORF">BAY60_27745</name>
</gene>
<name>A0A2V4AZW0_9PSEU</name>
<dbReference type="OrthoDB" id="3470137at2"/>
<evidence type="ECO:0000313" key="2">
    <source>
        <dbReference type="Proteomes" id="UP000249915"/>
    </source>
</evidence>
<comment type="caution">
    <text evidence="1">The sequence shown here is derived from an EMBL/GenBank/DDBJ whole genome shotgun (WGS) entry which is preliminary data.</text>
</comment>
<reference evidence="1 2" key="1">
    <citation type="submission" date="2016-07" db="EMBL/GenBank/DDBJ databases">
        <title>Draft genome sequence of Prauserella muralis DSM 45305, isolated from a mould-covered wall in an indoor environment.</title>
        <authorList>
            <person name="Ruckert C."/>
            <person name="Albersmeier A."/>
            <person name="Jiang C.-L."/>
            <person name="Jiang Y."/>
            <person name="Kalinowski J."/>
            <person name="Schneider O."/>
            <person name="Winkler A."/>
            <person name="Zotchev S.B."/>
        </authorList>
    </citation>
    <scope>NUCLEOTIDE SEQUENCE [LARGE SCALE GENOMIC DNA]</scope>
    <source>
        <strain evidence="1 2">DSM 45305</strain>
    </source>
</reference>
<dbReference type="EMBL" id="MASW01000006">
    <property type="protein sequence ID" value="PXY21460.1"/>
    <property type="molecule type" value="Genomic_DNA"/>
</dbReference>
<accession>A0A2V4AZW0</accession>
<protein>
    <submittedName>
        <fullName evidence="1">Uncharacterized protein</fullName>
    </submittedName>
</protein>
<organism evidence="1 2">
    <name type="scientific">Prauserella muralis</name>
    <dbReference type="NCBI Taxonomy" id="588067"/>
    <lineage>
        <taxon>Bacteria</taxon>
        <taxon>Bacillati</taxon>
        <taxon>Actinomycetota</taxon>
        <taxon>Actinomycetes</taxon>
        <taxon>Pseudonocardiales</taxon>
        <taxon>Pseudonocardiaceae</taxon>
        <taxon>Prauserella</taxon>
    </lineage>
</organism>
<dbReference type="Proteomes" id="UP000249915">
    <property type="component" value="Unassembled WGS sequence"/>
</dbReference>
<evidence type="ECO:0000313" key="1">
    <source>
        <dbReference type="EMBL" id="PXY21460.1"/>
    </source>
</evidence>
<dbReference type="AlphaFoldDB" id="A0A2V4AZW0"/>
<proteinExistence type="predicted"/>
<keyword evidence="2" id="KW-1185">Reference proteome</keyword>
<sequence>MIRSRPDGSKYPITPKKGGGAVVAAAILAGGLAAGGGLGGAGSAGTTGAALDAAAGQALRAKTSSARAEARQGRAKRAWSRLGWRRLERWGEQAANCAMHSYGEVQQFFLRTPCRSLKRRLLVIGDGHGNTIVVAIAWVRMANRDHAQRLKDLADTDGTGNVTPRRAAALGVAGVEFTGLHYHSERRGATTVIAEAEPVTGHPDGAVLDAATEIAVAFPPPRRR</sequence>